<dbReference type="InterPro" id="IPR014001">
    <property type="entry name" value="Helicase_ATP-bd"/>
</dbReference>
<keyword evidence="1" id="KW-0547">Nucleotide-binding</keyword>
<evidence type="ECO:0000256" key="2">
    <source>
        <dbReference type="ARBA" id="ARBA00022840"/>
    </source>
</evidence>
<dbReference type="PROSITE" id="PS51192">
    <property type="entry name" value="HELICASE_ATP_BIND_1"/>
    <property type="match status" value="1"/>
</dbReference>
<dbReference type="SUPFAM" id="SSF52540">
    <property type="entry name" value="P-loop containing nucleoside triphosphate hydrolases"/>
    <property type="match status" value="2"/>
</dbReference>
<sequence>MLPSILARQYQEGLIDYIDTSFPITNHIFKGSIRNMLNTKDAVFHEPYVAVRLPFRVYEGEKNYFESIHQLFSPYVHQQRAFERLTGEDGRSTLIATGTGSGKTECFLYPILEYCYKHCGEKGIKALIIYPMNALASDQAKRIAELVDRSPELKSANVRVGMYVGGQEHSSAKMMLPDKVITDHETLLAAPPDILMTNYKMLDYLLVRPKDAELWKNNLPDTLKYIAVDELHTFDGAQGTDLACLIRRLKARLNVLPGQICCIGTSATMGAKDSAKSIREYASDVFGEIFDEDAVVTEDRLSSDEFFSGYDVSDYKIPSREEALKVKDLSSGEDEKEYLYAALDCWLDDTSLLDDIMSDDARVELGKKLMHHNFTQSIIAEAEGSYMQNSFVYENLIKRFPLLSKLGEELASIVIDALYALISHARIRTSSGKLRPFLNVQVQVWMRELRRLVGEVAEKDIKYALSTDLNEKQAKHYLPVINCRECGQTGWASVEDNGSVEIRDIRAFYNAFFSGDSKVRIMFPHKEGEEAFNISNRMRLCPECMEIMFDEPNKTLCSNGHKTIPIWVPDLKTEGRNNSKAYKCPFCNGKGTMSLIGLRSATAISAGISELYASKFNDDKKLLAFTDNVQDAAHHAGFYNSRTWKFGLRTAITHFINIDSEEYSLDEFIQRVVAYWKNYLGDDYFVANFIPSNLTWMRAYERMCNEGTLRNDEDAATLLSFVEQRFKYEILMEYGILSRIGRTLEKAGCSVLSFEYEKAIPRIMERVSNEVGRLQSADVDTFTRMVIGVLHHMKSNGAFTYYAFEQFISNGADYYHLSNDRKRWLPGVNRGLNVPKFVAINRGPKRNKNFDSIDAKSWYAKWINKYLPMFSLESDATDIMKIILEELTRTGFLNKIETRDSVDVWSIDPEKCKVTSKVKQLICDECGTQISMSESDAKLFEGACCTRHDCNGHMHIAEDKGLDFYGKLYSQGELVRIVAKEHTGLLERDDRENLEREFKKSKDKHKPWDPNLLSCTPTLEMGIDIGDLSTVILSSIPPAQANYAQRAGRGGRKDGNALTVAIANSKPHDLYFYQDPMEMIAGAVEPPKVFLKASAVLARQFTAYCMDCWVKSGTASVPDKVSQCLAKLDENSKDRFPNNFLYFVQNNMAKLVRMFIQTFSVNPGNGEGLDENSIRDIKKFAMGEGTTNSPMHIKIYNEFYDLKKQRDGIQSSIKELTKMIKALENKPEDSSYDEQIKELKAERVAWTSVVTKINDKNVFNFLSDVGLLPNYAFPEAGIVLKAVLTRVEKDEYDREKNKYESTTYEYNRSASSAISEFAPLNSFYAGGHKLTIDQVDINTAKSEPWRLCPNCSHASIEDSSTPVHVCPKCGSPGWADAGQVRPMFKVQMVYSNMKVEDSQIGDDSEDRASMFYDKELLVEVDEDKDVIQAYEMDNKEFKWGYEFLQKATMREINFGEQSITGDKLLVAGHEGVRKGFTICKYCGKIQVQGEKPKHSRFCKMVKDNAMVMDPFEECLFLYREFETEALRLLIPATTMDSSNVRVESFVAAFMLGMKKKFGNVDHLRATVSEVPVPEADYRKQYLVIYDSVPGGTGYLKQLMNEENGIIDVFEGALEMMEHCSCNDDPQKDGCYKCLYAYRQSQHIGEISRNSAIHILKTILSGKENKTEIKKLSQVDTNHLFDSELEREFVGAFKKMSTSERPIKVNKALVNDKEGYSLQVGNNLWTIEPQVDFDASMGISVKSRPDFVIRPKRTTGNQKPIAIFTDGYYYHKDIVEDDTLKRMAIMLSGIYRVWSLTYKDVHNVFKSQGDYRTETLKSVKMPSGKVYKPAIKNENAEAINPENENAFELLIDYLSISNAEDLFTSHAKAFAMSILEAKQMSNQVLYGEWSSKWKSVLKSSGSLDDVDDFGQAIFGTWRPRQDMGNIDVMAEISLAEMTDMKMGAPLKIVAIIDDNPDSRTDKYEADWNGFWHFVNVMQFNSTAIFLSKLGMSKAIYSNLGMIISEDETIDMTISTDIVVDEKWDDIMDEFIDDIAITCATEMRNNGVPAPDVVGFELSDKSSGATIAEAEMSWTDKRIVWLLPEQESYADVFKNENWTVLLSSEVINNDVFGGHINE</sequence>
<evidence type="ECO:0000313" key="6">
    <source>
        <dbReference type="Proteomes" id="UP000190814"/>
    </source>
</evidence>
<dbReference type="STRING" id="39495.SAMN02745111_01096"/>
<feature type="domain" description="Helicase C-terminal" evidence="4">
    <location>
        <begin position="917"/>
        <end position="1095"/>
    </location>
</feature>
<dbReference type="GO" id="GO:0043138">
    <property type="term" value="F:3'-5' DNA helicase activity"/>
    <property type="evidence" value="ECO:0007669"/>
    <property type="project" value="TreeGrafter"/>
</dbReference>
<proteinExistence type="predicted"/>
<gene>
    <name evidence="5" type="ORF">SAMN02745111_01096</name>
</gene>
<evidence type="ECO:0000259" key="3">
    <source>
        <dbReference type="PROSITE" id="PS51192"/>
    </source>
</evidence>
<dbReference type="Pfam" id="PF09369">
    <property type="entry name" value="MZB"/>
    <property type="match status" value="1"/>
</dbReference>
<dbReference type="Gene3D" id="3.40.50.300">
    <property type="entry name" value="P-loop containing nucleotide triphosphate hydrolases"/>
    <property type="match status" value="2"/>
</dbReference>
<dbReference type="InterPro" id="IPR027417">
    <property type="entry name" value="P-loop_NTPase"/>
</dbReference>
<dbReference type="GO" id="GO:0006289">
    <property type="term" value="P:nucleotide-excision repair"/>
    <property type="evidence" value="ECO:0007669"/>
    <property type="project" value="TreeGrafter"/>
</dbReference>
<dbReference type="InterPro" id="IPR018973">
    <property type="entry name" value="MZB"/>
</dbReference>
<dbReference type="PANTHER" id="PTHR47957">
    <property type="entry name" value="ATP-DEPENDENT HELICASE HRQ1"/>
    <property type="match status" value="1"/>
</dbReference>
<name>A0A1T4VKG8_9FIRM</name>
<dbReference type="EMBL" id="FUXZ01000006">
    <property type="protein sequence ID" value="SKA65426.1"/>
    <property type="molecule type" value="Genomic_DNA"/>
</dbReference>
<evidence type="ECO:0000256" key="1">
    <source>
        <dbReference type="ARBA" id="ARBA00022741"/>
    </source>
</evidence>
<dbReference type="Proteomes" id="UP000190814">
    <property type="component" value="Unassembled WGS sequence"/>
</dbReference>
<reference evidence="5 6" key="1">
    <citation type="submission" date="2017-02" db="EMBL/GenBank/DDBJ databases">
        <authorList>
            <person name="Peterson S.W."/>
        </authorList>
    </citation>
    <scope>NUCLEOTIDE SEQUENCE [LARGE SCALE GENOMIC DNA]</scope>
    <source>
        <strain evidence="5 6">ATCC 35992</strain>
    </source>
</reference>
<dbReference type="RefSeq" id="WP_078765970.1">
    <property type="nucleotide sequence ID" value="NZ_FUXZ01000006.1"/>
</dbReference>
<protein>
    <submittedName>
        <fullName evidence="5">DEAD/DEAH box helicase domain-containing protein</fullName>
    </submittedName>
</protein>
<feature type="domain" description="Helicase ATP-binding" evidence="3">
    <location>
        <begin position="84"/>
        <end position="269"/>
    </location>
</feature>
<dbReference type="GO" id="GO:0005524">
    <property type="term" value="F:ATP binding"/>
    <property type="evidence" value="ECO:0007669"/>
    <property type="project" value="UniProtKB-KW"/>
</dbReference>
<dbReference type="GO" id="GO:0003676">
    <property type="term" value="F:nucleic acid binding"/>
    <property type="evidence" value="ECO:0007669"/>
    <property type="project" value="InterPro"/>
</dbReference>
<keyword evidence="6" id="KW-1185">Reference proteome</keyword>
<dbReference type="PANTHER" id="PTHR47957:SF3">
    <property type="entry name" value="ATP-DEPENDENT HELICASE HRQ1"/>
    <property type="match status" value="1"/>
</dbReference>
<dbReference type="InterPro" id="IPR001650">
    <property type="entry name" value="Helicase_C-like"/>
</dbReference>
<evidence type="ECO:0000313" key="5">
    <source>
        <dbReference type="EMBL" id="SKA65426.1"/>
    </source>
</evidence>
<dbReference type="OrthoDB" id="9774462at2"/>
<dbReference type="GO" id="GO:0036297">
    <property type="term" value="P:interstrand cross-link repair"/>
    <property type="evidence" value="ECO:0007669"/>
    <property type="project" value="TreeGrafter"/>
</dbReference>
<organism evidence="5 6">
    <name type="scientific">Eubacterium uniforme</name>
    <dbReference type="NCBI Taxonomy" id="39495"/>
    <lineage>
        <taxon>Bacteria</taxon>
        <taxon>Bacillati</taxon>
        <taxon>Bacillota</taxon>
        <taxon>Clostridia</taxon>
        <taxon>Eubacteriales</taxon>
        <taxon>Eubacteriaceae</taxon>
        <taxon>Eubacterium</taxon>
    </lineage>
</organism>
<dbReference type="Pfam" id="PF00270">
    <property type="entry name" value="DEAD"/>
    <property type="match status" value="1"/>
</dbReference>
<keyword evidence="2" id="KW-0067">ATP-binding</keyword>
<keyword evidence="5" id="KW-0378">Hydrolase</keyword>
<dbReference type="PROSITE" id="PS51194">
    <property type="entry name" value="HELICASE_CTER"/>
    <property type="match status" value="1"/>
</dbReference>
<keyword evidence="5" id="KW-0347">Helicase</keyword>
<dbReference type="Pfam" id="PF00271">
    <property type="entry name" value="Helicase_C"/>
    <property type="match status" value="1"/>
</dbReference>
<dbReference type="InterPro" id="IPR011545">
    <property type="entry name" value="DEAD/DEAH_box_helicase_dom"/>
</dbReference>
<accession>A0A1T4VKG8</accession>
<dbReference type="SMART" id="SM00487">
    <property type="entry name" value="DEXDc"/>
    <property type="match status" value="1"/>
</dbReference>
<dbReference type="SMART" id="SM00490">
    <property type="entry name" value="HELICc"/>
    <property type="match status" value="1"/>
</dbReference>
<evidence type="ECO:0000259" key="4">
    <source>
        <dbReference type="PROSITE" id="PS51194"/>
    </source>
</evidence>